<reference evidence="6 7" key="1">
    <citation type="submission" date="2016-01" db="EMBL/GenBank/DDBJ databases">
        <authorList>
            <person name="Oliw E.H."/>
        </authorList>
    </citation>
    <scope>NUCLEOTIDE SEQUENCE [LARGE SCALE GENOMIC DNA]</scope>
    <source>
        <strain evidence="6 7">DY10</strain>
    </source>
</reference>
<keyword evidence="2" id="KW-0238">DNA-binding</keyword>
<dbReference type="STRING" id="1178516.AWR27_02440"/>
<dbReference type="PANTHER" id="PTHR24567">
    <property type="entry name" value="CRP FAMILY TRANSCRIPTIONAL REGULATORY PROTEIN"/>
    <property type="match status" value="1"/>
</dbReference>
<dbReference type="GO" id="GO:0003700">
    <property type="term" value="F:DNA-binding transcription factor activity"/>
    <property type="evidence" value="ECO:0007669"/>
    <property type="project" value="TreeGrafter"/>
</dbReference>
<evidence type="ECO:0000256" key="3">
    <source>
        <dbReference type="ARBA" id="ARBA00023163"/>
    </source>
</evidence>
<evidence type="ECO:0000259" key="4">
    <source>
        <dbReference type="PROSITE" id="PS50042"/>
    </source>
</evidence>
<dbReference type="GO" id="GO:0003677">
    <property type="term" value="F:DNA binding"/>
    <property type="evidence" value="ECO:0007669"/>
    <property type="project" value="UniProtKB-KW"/>
</dbReference>
<evidence type="ECO:0000313" key="7">
    <source>
        <dbReference type="Proteomes" id="UP000187941"/>
    </source>
</evidence>
<organism evidence="6 7">
    <name type="scientific">Spirosoma montaniterrae</name>
    <dbReference type="NCBI Taxonomy" id="1178516"/>
    <lineage>
        <taxon>Bacteria</taxon>
        <taxon>Pseudomonadati</taxon>
        <taxon>Bacteroidota</taxon>
        <taxon>Cytophagia</taxon>
        <taxon>Cytophagales</taxon>
        <taxon>Cytophagaceae</taxon>
        <taxon>Spirosoma</taxon>
    </lineage>
</organism>
<sequence>MAPDIQYWYLRDHKLFSTLNNAQIKDLCIITRYKRASRNEIIYFASDPIQRIYLLKKGMIKIVESDPDGREVIKDIIQKGDIFGELSLSGMNGTSEYAQAISSEVLICSFTLADFENVLAQDPTISLKFSKFIGFKFKRLQNRYANLVFKDVRQRIIEFLHEWAEKEGQPQGQTIVVNNYLTHQDIAQLVCTSRQTVTQTLNALEAEGKLTYSRQEIVFPSADFPAFSTQNRSIM</sequence>
<dbReference type="InterPro" id="IPR012318">
    <property type="entry name" value="HTH_CRP"/>
</dbReference>
<dbReference type="Gene3D" id="1.10.10.10">
    <property type="entry name" value="Winged helix-like DNA-binding domain superfamily/Winged helix DNA-binding domain"/>
    <property type="match status" value="1"/>
</dbReference>
<protein>
    <submittedName>
        <fullName evidence="6">Crp/Fnr family transcriptional regulator</fullName>
    </submittedName>
</protein>
<dbReference type="InterPro" id="IPR050397">
    <property type="entry name" value="Env_Response_Regulators"/>
</dbReference>
<feature type="domain" description="Cyclic nucleotide-binding" evidence="4">
    <location>
        <begin position="15"/>
        <end position="119"/>
    </location>
</feature>
<evidence type="ECO:0000259" key="5">
    <source>
        <dbReference type="PROSITE" id="PS51063"/>
    </source>
</evidence>
<keyword evidence="3" id="KW-0804">Transcription</keyword>
<dbReference type="InterPro" id="IPR014710">
    <property type="entry name" value="RmlC-like_jellyroll"/>
</dbReference>
<dbReference type="SUPFAM" id="SSF51206">
    <property type="entry name" value="cAMP-binding domain-like"/>
    <property type="match status" value="1"/>
</dbReference>
<evidence type="ECO:0000256" key="1">
    <source>
        <dbReference type="ARBA" id="ARBA00023015"/>
    </source>
</evidence>
<gene>
    <name evidence="6" type="ORF">AWR27_02440</name>
</gene>
<dbReference type="Proteomes" id="UP000187941">
    <property type="component" value="Chromosome"/>
</dbReference>
<dbReference type="EMBL" id="CP014263">
    <property type="protein sequence ID" value="AQG78297.1"/>
    <property type="molecule type" value="Genomic_DNA"/>
</dbReference>
<dbReference type="PROSITE" id="PS51063">
    <property type="entry name" value="HTH_CRP_2"/>
    <property type="match status" value="1"/>
</dbReference>
<dbReference type="SMART" id="SM00100">
    <property type="entry name" value="cNMP"/>
    <property type="match status" value="1"/>
</dbReference>
<dbReference type="AlphaFoldDB" id="A0A1P9WSG5"/>
<dbReference type="RefSeq" id="WP_077129725.1">
    <property type="nucleotide sequence ID" value="NZ_CP014263.1"/>
</dbReference>
<dbReference type="InterPro" id="IPR036388">
    <property type="entry name" value="WH-like_DNA-bd_sf"/>
</dbReference>
<feature type="domain" description="HTH crp-type" evidence="5">
    <location>
        <begin position="150"/>
        <end position="223"/>
    </location>
</feature>
<dbReference type="OrthoDB" id="9788438at2"/>
<dbReference type="InterPro" id="IPR018490">
    <property type="entry name" value="cNMP-bd_dom_sf"/>
</dbReference>
<name>A0A1P9WSG5_9BACT</name>
<proteinExistence type="predicted"/>
<dbReference type="Pfam" id="PF00027">
    <property type="entry name" value="cNMP_binding"/>
    <property type="match status" value="1"/>
</dbReference>
<evidence type="ECO:0000313" key="6">
    <source>
        <dbReference type="EMBL" id="AQG78297.1"/>
    </source>
</evidence>
<dbReference type="Pfam" id="PF13545">
    <property type="entry name" value="HTH_Crp_2"/>
    <property type="match status" value="1"/>
</dbReference>
<dbReference type="CDD" id="cd00038">
    <property type="entry name" value="CAP_ED"/>
    <property type="match status" value="1"/>
</dbReference>
<dbReference type="CDD" id="cd00092">
    <property type="entry name" value="HTH_CRP"/>
    <property type="match status" value="1"/>
</dbReference>
<dbReference type="SUPFAM" id="SSF46785">
    <property type="entry name" value="Winged helix' DNA-binding domain"/>
    <property type="match status" value="1"/>
</dbReference>
<accession>A0A1P9WSG5</accession>
<dbReference type="InterPro" id="IPR036390">
    <property type="entry name" value="WH_DNA-bd_sf"/>
</dbReference>
<dbReference type="PANTHER" id="PTHR24567:SF74">
    <property type="entry name" value="HTH-TYPE TRANSCRIPTIONAL REGULATOR ARCR"/>
    <property type="match status" value="1"/>
</dbReference>
<evidence type="ECO:0000256" key="2">
    <source>
        <dbReference type="ARBA" id="ARBA00023125"/>
    </source>
</evidence>
<dbReference type="InterPro" id="IPR000595">
    <property type="entry name" value="cNMP-bd_dom"/>
</dbReference>
<keyword evidence="7" id="KW-1185">Reference proteome</keyword>
<dbReference type="PROSITE" id="PS50042">
    <property type="entry name" value="CNMP_BINDING_3"/>
    <property type="match status" value="1"/>
</dbReference>
<dbReference type="Gene3D" id="2.60.120.10">
    <property type="entry name" value="Jelly Rolls"/>
    <property type="match status" value="1"/>
</dbReference>
<keyword evidence="1" id="KW-0805">Transcription regulation</keyword>
<dbReference type="GO" id="GO:0005829">
    <property type="term" value="C:cytosol"/>
    <property type="evidence" value="ECO:0007669"/>
    <property type="project" value="TreeGrafter"/>
</dbReference>
<dbReference type="SMART" id="SM00419">
    <property type="entry name" value="HTH_CRP"/>
    <property type="match status" value="1"/>
</dbReference>
<dbReference type="KEGG" id="smon:AWR27_02440"/>